<accession>A0AAD6V6G3</accession>
<dbReference type="PANTHER" id="PTHR10683">
    <property type="entry name" value="TRANSALDOLASE"/>
    <property type="match status" value="1"/>
</dbReference>
<dbReference type="AlphaFoldDB" id="A0AAD6V6G3"/>
<dbReference type="PANTHER" id="PTHR10683:SF18">
    <property type="entry name" value="TRANSALDOLASE"/>
    <property type="match status" value="1"/>
</dbReference>
<evidence type="ECO:0000256" key="1">
    <source>
        <dbReference type="ARBA" id="ARBA00023270"/>
    </source>
</evidence>
<dbReference type="InterPro" id="IPR013785">
    <property type="entry name" value="Aldolase_TIM"/>
</dbReference>
<organism evidence="3 4">
    <name type="scientific">Mycena pura</name>
    <dbReference type="NCBI Taxonomy" id="153505"/>
    <lineage>
        <taxon>Eukaryota</taxon>
        <taxon>Fungi</taxon>
        <taxon>Dikarya</taxon>
        <taxon>Basidiomycota</taxon>
        <taxon>Agaricomycotina</taxon>
        <taxon>Agaricomycetes</taxon>
        <taxon>Agaricomycetidae</taxon>
        <taxon>Agaricales</taxon>
        <taxon>Marasmiineae</taxon>
        <taxon>Mycenaceae</taxon>
        <taxon>Mycena</taxon>
    </lineage>
</organism>
<dbReference type="Gene3D" id="3.20.20.70">
    <property type="entry name" value="Aldolase class I"/>
    <property type="match status" value="1"/>
</dbReference>
<evidence type="ECO:0000313" key="4">
    <source>
        <dbReference type="Proteomes" id="UP001219525"/>
    </source>
</evidence>
<evidence type="ECO:0000256" key="2">
    <source>
        <dbReference type="SAM" id="MobiDB-lite"/>
    </source>
</evidence>
<proteinExistence type="predicted"/>
<protein>
    <recommendedName>
        <fullName evidence="5">Transaldolase</fullName>
    </recommendedName>
</protein>
<dbReference type="EMBL" id="JARJCW010000060">
    <property type="protein sequence ID" value="KAJ7201100.1"/>
    <property type="molecule type" value="Genomic_DNA"/>
</dbReference>
<comment type="caution">
    <text evidence="3">The sequence shown here is derived from an EMBL/GenBank/DDBJ whole genome shotgun (WGS) entry which is preliminary data.</text>
</comment>
<evidence type="ECO:0000313" key="3">
    <source>
        <dbReference type="EMBL" id="KAJ7201100.1"/>
    </source>
</evidence>
<keyword evidence="1" id="KW-0704">Schiff base</keyword>
<sequence>MAAQIVEVGVALQERAPGSHITFVDPRRHADAGAVVRSARRLVGLFRARGVKASNLVVSIPATEAGVAAARELQSAGINTALDLVASLMHAVACSEARAAAISIPVGAVLVSHQRKRGADPAAAYLDLEAQPGVESILAILEYYKLHANSTRIVGRDLGRGELAAAALRVLPGFDAVCLSKTQLNAARWATLTERGFPLAARRDRTPPPPGTHAAASLRARQAQHPTLFRTGDFMGQLSGAARGVVAATLYSALRTMERQMDAVQELVRKEVASQLAQATLSLDALYALQDADARAQSPVAKKQRGEGVRRARTQGWSSASGSEKQRQRSPPGDLIEGVEYF</sequence>
<reference evidence="3" key="1">
    <citation type="submission" date="2023-03" db="EMBL/GenBank/DDBJ databases">
        <title>Massive genome expansion in bonnet fungi (Mycena s.s.) driven by repeated elements and novel gene families across ecological guilds.</title>
        <authorList>
            <consortium name="Lawrence Berkeley National Laboratory"/>
            <person name="Harder C.B."/>
            <person name="Miyauchi S."/>
            <person name="Viragh M."/>
            <person name="Kuo A."/>
            <person name="Thoen E."/>
            <person name="Andreopoulos B."/>
            <person name="Lu D."/>
            <person name="Skrede I."/>
            <person name="Drula E."/>
            <person name="Henrissat B."/>
            <person name="Morin E."/>
            <person name="Kohler A."/>
            <person name="Barry K."/>
            <person name="LaButti K."/>
            <person name="Morin E."/>
            <person name="Salamov A."/>
            <person name="Lipzen A."/>
            <person name="Mereny Z."/>
            <person name="Hegedus B."/>
            <person name="Baldrian P."/>
            <person name="Stursova M."/>
            <person name="Weitz H."/>
            <person name="Taylor A."/>
            <person name="Grigoriev I.V."/>
            <person name="Nagy L.G."/>
            <person name="Martin F."/>
            <person name="Kauserud H."/>
        </authorList>
    </citation>
    <scope>NUCLEOTIDE SEQUENCE</scope>
    <source>
        <strain evidence="3">9144</strain>
    </source>
</reference>
<name>A0AAD6V6G3_9AGAR</name>
<dbReference type="Proteomes" id="UP001219525">
    <property type="component" value="Unassembled WGS sequence"/>
</dbReference>
<evidence type="ECO:0008006" key="5">
    <source>
        <dbReference type="Google" id="ProtNLM"/>
    </source>
</evidence>
<gene>
    <name evidence="3" type="ORF">GGX14DRAFT_371660</name>
</gene>
<dbReference type="GO" id="GO:0005975">
    <property type="term" value="P:carbohydrate metabolic process"/>
    <property type="evidence" value="ECO:0007669"/>
    <property type="project" value="InterPro"/>
</dbReference>
<feature type="region of interest" description="Disordered" evidence="2">
    <location>
        <begin position="294"/>
        <end position="342"/>
    </location>
</feature>
<keyword evidence="4" id="KW-1185">Reference proteome</keyword>
<dbReference type="InterPro" id="IPR001585">
    <property type="entry name" value="TAL/FSA"/>
</dbReference>
<dbReference type="SUPFAM" id="SSF51569">
    <property type="entry name" value="Aldolase"/>
    <property type="match status" value="1"/>
</dbReference>
<dbReference type="Pfam" id="PF00923">
    <property type="entry name" value="TAL_FSA"/>
    <property type="match status" value="1"/>
</dbReference>